<dbReference type="SUPFAM" id="SSF54928">
    <property type="entry name" value="RNA-binding domain, RBD"/>
    <property type="match status" value="1"/>
</dbReference>
<accession>A0AB34IK69</accession>
<organism evidence="2 3">
    <name type="scientific">Prymnesium parvum</name>
    <name type="common">Toxic golden alga</name>
    <dbReference type="NCBI Taxonomy" id="97485"/>
    <lineage>
        <taxon>Eukaryota</taxon>
        <taxon>Haptista</taxon>
        <taxon>Haptophyta</taxon>
        <taxon>Prymnesiophyceae</taxon>
        <taxon>Prymnesiales</taxon>
        <taxon>Prymnesiaceae</taxon>
        <taxon>Prymnesium</taxon>
    </lineage>
</organism>
<dbReference type="EMBL" id="JBGBPQ010000023">
    <property type="protein sequence ID" value="KAL1500644.1"/>
    <property type="molecule type" value="Genomic_DNA"/>
</dbReference>
<evidence type="ECO:0000256" key="1">
    <source>
        <dbReference type="SAM" id="MobiDB-lite"/>
    </source>
</evidence>
<dbReference type="Proteomes" id="UP001515480">
    <property type="component" value="Unassembled WGS sequence"/>
</dbReference>
<dbReference type="GO" id="GO:0003676">
    <property type="term" value="F:nucleic acid binding"/>
    <property type="evidence" value="ECO:0007669"/>
    <property type="project" value="InterPro"/>
</dbReference>
<feature type="compositionally biased region" description="Low complexity" evidence="1">
    <location>
        <begin position="263"/>
        <end position="274"/>
    </location>
</feature>
<feature type="region of interest" description="Disordered" evidence="1">
    <location>
        <begin position="291"/>
        <end position="380"/>
    </location>
</feature>
<dbReference type="AlphaFoldDB" id="A0AB34IK69"/>
<dbReference type="InterPro" id="IPR035979">
    <property type="entry name" value="RBD_domain_sf"/>
</dbReference>
<keyword evidence="3" id="KW-1185">Reference proteome</keyword>
<gene>
    <name evidence="2" type="ORF">AB1Y20_013292</name>
</gene>
<name>A0AB34IK69_PRYPA</name>
<sequence>MAREGSKNDGPAPNNIGSFCCSLDGVPDDATLSNLEQLFQPLCAGRILMIGLYLHGRGVIEFERESDADACVGTRLFLGRSIRVDRRGAAVETPTKRQCRRSLMKQDGAQPQEAARIETVPIEVAPAAASETTQSKKIRAETKREKERRLNRVGLSYRCGRCGQPKKGHVCHLAEGETLEGMAPAGADEYSEGEKTPGIAWDLDSEALFKDIKSVLSKPMTPSVRSGAPSALGYVVNDGGSSSARGAATEPRGKPTKSKRKPSASAKGAASAPAVTSEKLAILKELDIEMQRPPSLITPDEAEGRPGVPGPSSLASDMFSPGQLMSTLLGTPTPGPQGLSPGTLNELGNLLQSPASVLASARRTRSQHIEQDVEAAPSKA</sequence>
<evidence type="ECO:0000313" key="2">
    <source>
        <dbReference type="EMBL" id="KAL1500644.1"/>
    </source>
</evidence>
<evidence type="ECO:0008006" key="4">
    <source>
        <dbReference type="Google" id="ProtNLM"/>
    </source>
</evidence>
<proteinExistence type="predicted"/>
<dbReference type="CDD" id="cd00590">
    <property type="entry name" value="RRM_SF"/>
    <property type="match status" value="1"/>
</dbReference>
<protein>
    <recommendedName>
        <fullName evidence="4">RRM domain-containing protein</fullName>
    </recommendedName>
</protein>
<reference evidence="2 3" key="1">
    <citation type="journal article" date="2024" name="Science">
        <title>Giant polyketide synthase enzymes in the biosynthesis of giant marine polyether toxins.</title>
        <authorList>
            <person name="Fallon T.R."/>
            <person name="Shende V.V."/>
            <person name="Wierzbicki I.H."/>
            <person name="Pendleton A.L."/>
            <person name="Watervoot N.F."/>
            <person name="Auber R.P."/>
            <person name="Gonzalez D.J."/>
            <person name="Wisecaver J.H."/>
            <person name="Moore B.S."/>
        </authorList>
    </citation>
    <scope>NUCLEOTIDE SEQUENCE [LARGE SCALE GENOMIC DNA]</scope>
    <source>
        <strain evidence="2 3">12B1</strain>
    </source>
</reference>
<evidence type="ECO:0000313" key="3">
    <source>
        <dbReference type="Proteomes" id="UP001515480"/>
    </source>
</evidence>
<feature type="region of interest" description="Disordered" evidence="1">
    <location>
        <begin position="236"/>
        <end position="274"/>
    </location>
</feature>
<comment type="caution">
    <text evidence="2">The sequence shown here is derived from an EMBL/GenBank/DDBJ whole genome shotgun (WGS) entry which is preliminary data.</text>
</comment>